<dbReference type="EMBL" id="ML122278">
    <property type="protein sequence ID" value="RPD57971.1"/>
    <property type="molecule type" value="Genomic_DNA"/>
</dbReference>
<feature type="chain" id="PRO_5023151329" description="Secreted protein" evidence="1">
    <location>
        <begin position="26"/>
        <end position="109"/>
    </location>
</feature>
<evidence type="ECO:0000313" key="3">
    <source>
        <dbReference type="Proteomes" id="UP000313359"/>
    </source>
</evidence>
<evidence type="ECO:0000256" key="1">
    <source>
        <dbReference type="SAM" id="SignalP"/>
    </source>
</evidence>
<dbReference type="AlphaFoldDB" id="A0A5C2S3D7"/>
<keyword evidence="1" id="KW-0732">Signal</keyword>
<proteinExistence type="predicted"/>
<dbReference type="OrthoDB" id="2789996at2759"/>
<evidence type="ECO:0008006" key="4">
    <source>
        <dbReference type="Google" id="ProtNLM"/>
    </source>
</evidence>
<gene>
    <name evidence="2" type="ORF">L227DRAFT_613342</name>
</gene>
<feature type="signal peptide" evidence="1">
    <location>
        <begin position="1"/>
        <end position="25"/>
    </location>
</feature>
<dbReference type="Proteomes" id="UP000313359">
    <property type="component" value="Unassembled WGS sequence"/>
</dbReference>
<organism evidence="2 3">
    <name type="scientific">Lentinus tigrinus ALCF2SS1-6</name>
    <dbReference type="NCBI Taxonomy" id="1328759"/>
    <lineage>
        <taxon>Eukaryota</taxon>
        <taxon>Fungi</taxon>
        <taxon>Dikarya</taxon>
        <taxon>Basidiomycota</taxon>
        <taxon>Agaricomycotina</taxon>
        <taxon>Agaricomycetes</taxon>
        <taxon>Polyporales</taxon>
        <taxon>Polyporaceae</taxon>
        <taxon>Lentinus</taxon>
    </lineage>
</organism>
<protein>
    <recommendedName>
        <fullName evidence="4">Secreted protein</fullName>
    </recommendedName>
</protein>
<accession>A0A5C2S3D7</accession>
<reference evidence="2" key="1">
    <citation type="journal article" date="2018" name="Genome Biol. Evol.">
        <title>Genomics and development of Lentinus tigrinus, a white-rot wood-decaying mushroom with dimorphic fruiting bodies.</title>
        <authorList>
            <person name="Wu B."/>
            <person name="Xu Z."/>
            <person name="Knudson A."/>
            <person name="Carlson A."/>
            <person name="Chen N."/>
            <person name="Kovaka S."/>
            <person name="LaButti K."/>
            <person name="Lipzen A."/>
            <person name="Pennachio C."/>
            <person name="Riley R."/>
            <person name="Schakwitz W."/>
            <person name="Umezawa K."/>
            <person name="Ohm R.A."/>
            <person name="Grigoriev I.V."/>
            <person name="Nagy L.G."/>
            <person name="Gibbons J."/>
            <person name="Hibbett D."/>
        </authorList>
    </citation>
    <scope>NUCLEOTIDE SEQUENCE [LARGE SCALE GENOMIC DNA]</scope>
    <source>
        <strain evidence="2">ALCF2SS1-6</strain>
    </source>
</reference>
<name>A0A5C2S3D7_9APHY</name>
<evidence type="ECO:0000313" key="2">
    <source>
        <dbReference type="EMBL" id="RPD57971.1"/>
    </source>
</evidence>
<keyword evidence="3" id="KW-1185">Reference proteome</keyword>
<sequence length="109" mass="11043">MVSFILTRAFIISAALIGAFVTVQAAPAPLVPAMSISLEDRGCRQMSCLVETAPSDGSLKSTSTIAEATHAPASTIVEATSGADIPSTTDTGVLPPSATANAALLPRSW</sequence>